<protein>
    <recommendedName>
        <fullName evidence="1">DNA circulation N-terminal domain-containing protein</fullName>
    </recommendedName>
</protein>
<accession>A0ABQ0Q913</accession>
<dbReference type="Pfam" id="PF07157">
    <property type="entry name" value="DNA_circ_N"/>
    <property type="match status" value="1"/>
</dbReference>
<keyword evidence="3" id="KW-1185">Reference proteome</keyword>
<reference evidence="2" key="1">
    <citation type="submission" date="2013-04" db="EMBL/GenBank/DDBJ databases">
        <title>The genome sequencing project of 58 acetic acid bacteria.</title>
        <authorList>
            <person name="Okamoto-Kainuma A."/>
            <person name="Ishikawa M."/>
            <person name="Umino S."/>
            <person name="Koizumi Y."/>
            <person name="Shiwa Y."/>
            <person name="Yoshikawa H."/>
            <person name="Matsutani M."/>
            <person name="Matsushita K."/>
        </authorList>
    </citation>
    <scope>NUCLEOTIDE SEQUENCE</scope>
    <source>
        <strain evidence="2">NRIC 0228</strain>
    </source>
</reference>
<dbReference type="RefSeq" id="WP_244902162.1">
    <property type="nucleotide sequence ID" value="NZ_BAQW01000004.1"/>
</dbReference>
<evidence type="ECO:0000259" key="1">
    <source>
        <dbReference type="Pfam" id="PF07157"/>
    </source>
</evidence>
<comment type="caution">
    <text evidence="2">The sequence shown here is derived from an EMBL/GenBank/DDBJ whole genome shotgun (WGS) entry which is preliminary data.</text>
</comment>
<dbReference type="InterPro" id="IPR009826">
    <property type="entry name" value="DNA_circ_N"/>
</dbReference>
<proteinExistence type="predicted"/>
<evidence type="ECO:0000313" key="2">
    <source>
        <dbReference type="EMBL" id="GBR09516.1"/>
    </source>
</evidence>
<feature type="domain" description="DNA circulation N-terminal" evidence="1">
    <location>
        <begin position="37"/>
        <end position="123"/>
    </location>
</feature>
<name>A0ABQ0Q913_9PROT</name>
<dbReference type="Proteomes" id="UP001061070">
    <property type="component" value="Unassembled WGS sequence"/>
</dbReference>
<gene>
    <name evidence="2" type="ORF">AA0228_0702</name>
</gene>
<dbReference type="EMBL" id="BAQW01000004">
    <property type="protein sequence ID" value="GBR09516.1"/>
    <property type="molecule type" value="Genomic_DNA"/>
</dbReference>
<sequence>MSGSLSTFGLGSSASVLSQIPGVGSLVGNALSSLLGSAALGGVVFDCLDSREAAGRRVQRFLFPERPVEDQLFQDFGALDAPLHLTGFLSGDDYVIRATRMRKVLLKKGPQTLVHPWWGRLRVRIVEPGEISFSSSQIRLARFSVSVIREPAKSTTGGLLSKITDTLNSLLEKADDLVDEATLAVQGVLAPLAIPLALAGGVNSLISEASGIWDGLTASAPQPIQAAVTTPLATLSAGVSAPADNSSTDYANAVVGAFAGVPVALANAVTDPDESVVAPAQAVVGDTSDTVTAAAIGALLLSGADQIATSATTLAAVSGVPGQVQGVAVAVRAITVSQILACWGGLDFVSGADAIAARDIYLAGLDGLIADLESAASAGCGVSLSGLWTAVRAARIALIADCSAQVGRLPSVVAVTVPAQMSAWTLAYAIAGDDVSQVQTVLDDLVTRNGISHPGAVGPGTVEVLEQ</sequence>
<organism evidence="2 3">
    <name type="scientific">Gluconobacter frateurii NRIC 0228</name>
    <dbReference type="NCBI Taxonomy" id="1307946"/>
    <lineage>
        <taxon>Bacteria</taxon>
        <taxon>Pseudomonadati</taxon>
        <taxon>Pseudomonadota</taxon>
        <taxon>Alphaproteobacteria</taxon>
        <taxon>Acetobacterales</taxon>
        <taxon>Acetobacteraceae</taxon>
        <taxon>Gluconobacter</taxon>
    </lineage>
</organism>
<evidence type="ECO:0000313" key="3">
    <source>
        <dbReference type="Proteomes" id="UP001061070"/>
    </source>
</evidence>